<evidence type="ECO:0000313" key="9">
    <source>
        <dbReference type="EMBL" id="NOU78406.1"/>
    </source>
</evidence>
<evidence type="ECO:0000256" key="1">
    <source>
        <dbReference type="ARBA" id="ARBA00022475"/>
    </source>
</evidence>
<dbReference type="EMBL" id="WHOB01000018">
    <property type="protein sequence ID" value="NOU78406.1"/>
    <property type="molecule type" value="Genomic_DNA"/>
</dbReference>
<evidence type="ECO:0000256" key="7">
    <source>
        <dbReference type="ARBA" id="ARBA00023136"/>
    </source>
</evidence>
<accession>A0ABX1YEF9</accession>
<evidence type="ECO:0000256" key="2">
    <source>
        <dbReference type="ARBA" id="ARBA00022654"/>
    </source>
</evidence>
<sequence>MLDIMSAKLATGIKNIVPEHPASYAVLKFAIEVVLNVVFIMGLTLAVSLLTGRTGEAIQILISFALLRQVSGGAHLKSGTACVLFTTTLFTLLSFIEVSPLFILLMNGISLIVVLWLAPIGIERQTRIPRTHWPKLRIIAALLVTANIFIASPAIAASFMAQSISLIVARKEVKTLR</sequence>
<dbReference type="Proteomes" id="UP000596857">
    <property type="component" value="Unassembled WGS sequence"/>
</dbReference>
<feature type="transmembrane region" description="Helical" evidence="8">
    <location>
        <begin position="101"/>
        <end position="118"/>
    </location>
</feature>
<proteinExistence type="predicted"/>
<name>A0ABX1YEF9_9BACL</name>
<evidence type="ECO:0000256" key="4">
    <source>
        <dbReference type="ARBA" id="ARBA00022692"/>
    </source>
</evidence>
<gene>
    <name evidence="9" type="ORF">GC101_05880</name>
</gene>
<evidence type="ECO:0000256" key="5">
    <source>
        <dbReference type="ARBA" id="ARBA00022801"/>
    </source>
</evidence>
<evidence type="ECO:0000313" key="10">
    <source>
        <dbReference type="Proteomes" id="UP000596857"/>
    </source>
</evidence>
<keyword evidence="2" id="KW-0673">Quorum sensing</keyword>
<evidence type="ECO:0000256" key="8">
    <source>
        <dbReference type="SAM" id="Phobius"/>
    </source>
</evidence>
<dbReference type="RefSeq" id="WP_171716489.1">
    <property type="nucleotide sequence ID" value="NZ_WHOB01000018.1"/>
</dbReference>
<reference evidence="9 10" key="1">
    <citation type="submission" date="2019-10" db="EMBL/GenBank/DDBJ databases">
        <title>Description of Paenibacillus terricola sp. nov.</title>
        <authorList>
            <person name="Carlier A."/>
            <person name="Qi S."/>
        </authorList>
    </citation>
    <scope>NUCLEOTIDE SEQUENCE [LARGE SCALE GENOMIC DNA]</scope>
    <source>
        <strain evidence="9 10">LMG 31459</strain>
    </source>
</reference>
<feature type="transmembrane region" description="Helical" evidence="8">
    <location>
        <begin position="74"/>
        <end position="95"/>
    </location>
</feature>
<keyword evidence="5" id="KW-0378">Hydrolase</keyword>
<keyword evidence="3" id="KW-0645">Protease</keyword>
<evidence type="ECO:0000256" key="6">
    <source>
        <dbReference type="ARBA" id="ARBA00022989"/>
    </source>
</evidence>
<keyword evidence="1" id="KW-1003">Cell membrane</keyword>
<dbReference type="Pfam" id="PF04647">
    <property type="entry name" value="AgrB"/>
    <property type="match status" value="1"/>
</dbReference>
<protein>
    <submittedName>
        <fullName evidence="9">Accessory regulator AgrB</fullName>
    </submittedName>
</protein>
<organism evidence="9 10">
    <name type="scientific">Paenibacillus phytohabitans</name>
    <dbReference type="NCBI Taxonomy" id="2654978"/>
    <lineage>
        <taxon>Bacteria</taxon>
        <taxon>Bacillati</taxon>
        <taxon>Bacillota</taxon>
        <taxon>Bacilli</taxon>
        <taxon>Bacillales</taxon>
        <taxon>Paenibacillaceae</taxon>
        <taxon>Paenibacillus</taxon>
    </lineage>
</organism>
<evidence type="ECO:0000256" key="3">
    <source>
        <dbReference type="ARBA" id="ARBA00022670"/>
    </source>
</evidence>
<keyword evidence="4 8" id="KW-0812">Transmembrane</keyword>
<feature type="transmembrane region" description="Helical" evidence="8">
    <location>
        <begin position="138"/>
        <end position="161"/>
    </location>
</feature>
<dbReference type="InterPro" id="IPR006741">
    <property type="entry name" value="AgrB"/>
</dbReference>
<keyword evidence="6 8" id="KW-1133">Transmembrane helix</keyword>
<comment type="caution">
    <text evidence="9">The sequence shown here is derived from an EMBL/GenBank/DDBJ whole genome shotgun (WGS) entry which is preliminary data.</text>
</comment>
<keyword evidence="10" id="KW-1185">Reference proteome</keyword>
<feature type="transmembrane region" description="Helical" evidence="8">
    <location>
        <begin position="33"/>
        <end position="53"/>
    </location>
</feature>
<keyword evidence="7 8" id="KW-0472">Membrane</keyword>
<dbReference type="SMART" id="SM00793">
    <property type="entry name" value="AgrB"/>
    <property type="match status" value="1"/>
</dbReference>